<dbReference type="PANTHER" id="PTHR43243:SF20">
    <property type="entry name" value="CATIONIC AMINO ACID TRANSPORTER 3"/>
    <property type="match status" value="1"/>
</dbReference>
<dbReference type="Gene3D" id="1.20.1740.10">
    <property type="entry name" value="Amino acid/polyamine transporter I"/>
    <property type="match status" value="1"/>
</dbReference>
<evidence type="ECO:0000256" key="1">
    <source>
        <dbReference type="SAM" id="Phobius"/>
    </source>
</evidence>
<keyword evidence="1" id="KW-0472">Membrane</keyword>
<dbReference type="Proteomes" id="UP000694845">
    <property type="component" value="Unplaced"/>
</dbReference>
<keyword evidence="3" id="KW-1185">Reference proteome</keyword>
<feature type="transmembrane region" description="Helical" evidence="1">
    <location>
        <begin position="164"/>
        <end position="187"/>
    </location>
</feature>
<dbReference type="OrthoDB" id="3900342at2759"/>
<accession>A0A8B7XVN8</accession>
<dbReference type="GO" id="GO:0015171">
    <property type="term" value="F:amino acid transmembrane transporter activity"/>
    <property type="evidence" value="ECO:0007669"/>
    <property type="project" value="TreeGrafter"/>
</dbReference>
<protein>
    <submittedName>
        <fullName evidence="4">Cationic amino acid transporter 4-like</fullName>
    </submittedName>
</protein>
<feature type="domain" description="Cationic amino acid transporter C-terminal" evidence="2">
    <location>
        <begin position="166"/>
        <end position="216"/>
    </location>
</feature>
<sequence length="228" mass="25527">MFYTLETVGVILAVVILRYKPTIQSGYMEVGGRDEGYATESSCVLQVNRHQNSLELDGSPEQLQEIHAGDVNAPRDPSTRPSLARKASTDFIQWIREHPTRSVILSLFLHIAFEFLFVGLLTFNLEDLLGPRDPSLIFGILISGSLSLIACCPLLLLPQYKENLIFKVPLMPLLPLIGLLSCVILLLHFDFLAFIQVLIWTCVGIVVYFTYGMKHSVQGARQDGYETN</sequence>
<dbReference type="Pfam" id="PF13906">
    <property type="entry name" value="AA_permease_C"/>
    <property type="match status" value="1"/>
</dbReference>
<proteinExistence type="predicted"/>
<reference evidence="4" key="1">
    <citation type="submission" date="2025-08" db="UniProtKB">
        <authorList>
            <consortium name="RefSeq"/>
        </authorList>
    </citation>
    <scope>IDENTIFICATION</scope>
</reference>
<dbReference type="KEGG" id="aplc:110976166"/>
<organism evidence="3 4">
    <name type="scientific">Acanthaster planci</name>
    <name type="common">Crown-of-thorns starfish</name>
    <dbReference type="NCBI Taxonomy" id="133434"/>
    <lineage>
        <taxon>Eukaryota</taxon>
        <taxon>Metazoa</taxon>
        <taxon>Echinodermata</taxon>
        <taxon>Eleutherozoa</taxon>
        <taxon>Asterozoa</taxon>
        <taxon>Asteroidea</taxon>
        <taxon>Valvatacea</taxon>
        <taxon>Valvatida</taxon>
        <taxon>Acanthasteridae</taxon>
        <taxon>Acanthaster</taxon>
    </lineage>
</organism>
<keyword evidence="1" id="KW-0812">Transmembrane</keyword>
<dbReference type="AlphaFoldDB" id="A0A8B7XVN8"/>
<dbReference type="RefSeq" id="XP_022084919.1">
    <property type="nucleotide sequence ID" value="XM_022229227.1"/>
</dbReference>
<evidence type="ECO:0000259" key="2">
    <source>
        <dbReference type="Pfam" id="PF13906"/>
    </source>
</evidence>
<evidence type="ECO:0000313" key="3">
    <source>
        <dbReference type="Proteomes" id="UP000694845"/>
    </source>
</evidence>
<evidence type="ECO:0000313" key="4">
    <source>
        <dbReference type="RefSeq" id="XP_022084919.1"/>
    </source>
</evidence>
<feature type="transmembrane region" description="Helical" evidence="1">
    <location>
        <begin position="193"/>
        <end position="211"/>
    </location>
</feature>
<feature type="transmembrane region" description="Helical" evidence="1">
    <location>
        <begin position="103"/>
        <end position="123"/>
    </location>
</feature>
<gene>
    <name evidence="4" type="primary">LOC110976166</name>
</gene>
<feature type="transmembrane region" description="Helical" evidence="1">
    <location>
        <begin position="135"/>
        <end position="157"/>
    </location>
</feature>
<dbReference type="GeneID" id="110976166"/>
<dbReference type="GO" id="GO:0005886">
    <property type="term" value="C:plasma membrane"/>
    <property type="evidence" value="ECO:0007669"/>
    <property type="project" value="TreeGrafter"/>
</dbReference>
<dbReference type="InterPro" id="IPR029485">
    <property type="entry name" value="CAT_C"/>
</dbReference>
<name>A0A8B7XVN8_ACAPL</name>
<keyword evidence="1" id="KW-1133">Transmembrane helix</keyword>
<dbReference type="PANTHER" id="PTHR43243">
    <property type="entry name" value="INNER MEMBRANE TRANSPORTER YGJI-RELATED"/>
    <property type="match status" value="1"/>
</dbReference>